<feature type="non-terminal residue" evidence="1">
    <location>
        <position position="508"/>
    </location>
</feature>
<dbReference type="EMBL" id="AMFJ01000642">
    <property type="protein sequence ID" value="EKE26902.1"/>
    <property type="molecule type" value="Genomic_DNA"/>
</dbReference>
<protein>
    <recommendedName>
        <fullName evidence="2">PKD domain-containing protein</fullName>
    </recommendedName>
</protein>
<evidence type="ECO:0000313" key="1">
    <source>
        <dbReference type="EMBL" id="EKE26902.1"/>
    </source>
</evidence>
<accession>K2FYC6</accession>
<proteinExistence type="predicted"/>
<evidence type="ECO:0008006" key="2">
    <source>
        <dbReference type="Google" id="ProtNLM"/>
    </source>
</evidence>
<gene>
    <name evidence="1" type="ORF">ACD_4C00126G0003</name>
</gene>
<comment type="caution">
    <text evidence="1">The sequence shown here is derived from an EMBL/GenBank/DDBJ whole genome shotgun (WGS) entry which is preliminary data.</text>
</comment>
<organism evidence="1">
    <name type="scientific">uncultured bacterium</name>
    <name type="common">gcode 4</name>
    <dbReference type="NCBI Taxonomy" id="1234023"/>
    <lineage>
        <taxon>Bacteria</taxon>
        <taxon>environmental samples</taxon>
    </lineage>
</organism>
<name>K2FYC6_9BACT</name>
<dbReference type="AlphaFoldDB" id="K2FYC6"/>
<sequence>MDFKFILRKIFLFLAFFLYFNSVFSLAPINLYYWDLNSNSKVDKFWIEFESPIKWIIDFTKLQLYSNTGWLSSRKIDSEVWYFSDFSISDNFLYLDLIEQDNEKKDLTINNTTSSDFRLKSLIWIGITDLYWIEIDKFSLSSSFWNYNSSHIFNKTAEVFISNDQVENTWSCIQTWSTDPIEVIEEIWSWSLDNTWSMLENTWWLENSSSWILENSWWLIEIWTWTIDEIFFTWSLDNSWDTNILSGNILWLSGTYIPEINYEFQTPTYLIEKWNDYFECDSRKDECKLNLDLENSFSWYKMSDYVCSLDFGFITWEENKCNPSTIIFWSWFFEVKLKIIDKNNFLNFKEKILNINNLVRQKEIPDPIIEIQSWLDLENTCNKEDCAVNFNGLNSFSWVSESDFLCKWTFPWAAGSSLENTETCNPWYVHYFPWSYSVSLKISDKSDSTNFKEKTIIIKNIYTKIIQTNIISQPNFENISFVPKIIVQGIINAKSKILESKILYCHQD</sequence>
<reference evidence="1" key="1">
    <citation type="journal article" date="2012" name="Science">
        <title>Fermentation, hydrogen, and sulfur metabolism in multiple uncultivated bacterial phyla.</title>
        <authorList>
            <person name="Wrighton K.C."/>
            <person name="Thomas B.C."/>
            <person name="Sharon I."/>
            <person name="Miller C.S."/>
            <person name="Castelle C.J."/>
            <person name="VerBerkmoes N.C."/>
            <person name="Wilkins M.J."/>
            <person name="Hettich R.L."/>
            <person name="Lipton M.S."/>
            <person name="Williams K.H."/>
            <person name="Long P.E."/>
            <person name="Banfield J.F."/>
        </authorList>
    </citation>
    <scope>NUCLEOTIDE SEQUENCE [LARGE SCALE GENOMIC DNA]</scope>
</reference>